<evidence type="ECO:0000313" key="2">
    <source>
        <dbReference type="EMBL" id="KAK5629918.1"/>
    </source>
</evidence>
<accession>A0AAN7Z868</accession>
<feature type="compositionally biased region" description="Pro residues" evidence="1">
    <location>
        <begin position="143"/>
        <end position="195"/>
    </location>
</feature>
<reference evidence="2 3" key="1">
    <citation type="submission" date="2023-10" db="EMBL/GenBank/DDBJ databases">
        <title>Draft genome sequence of Xylaria bambusicola isolate GMP-LS, the root and basal stem rot pathogen of sugarcane in Indonesia.</title>
        <authorList>
            <person name="Selvaraj P."/>
            <person name="Muralishankar V."/>
            <person name="Muruganantham S."/>
            <person name="Sp S."/>
            <person name="Haryani S."/>
            <person name="Lau K.J.X."/>
            <person name="Naqvi N.I."/>
        </authorList>
    </citation>
    <scope>NUCLEOTIDE SEQUENCE [LARGE SCALE GENOMIC DNA]</scope>
    <source>
        <strain evidence="2">GMP-LS</strain>
    </source>
</reference>
<protein>
    <submittedName>
        <fullName evidence="2">Uncharacterized protein</fullName>
    </submittedName>
</protein>
<evidence type="ECO:0000256" key="1">
    <source>
        <dbReference type="SAM" id="MobiDB-lite"/>
    </source>
</evidence>
<sequence>MRYLQQEYKQIEREVFDALFLPTYPEHSRWQTRHIESMVKQERKQFSEGFRLRQADKLERAIELRNEAMLLWRPDTQAAYQHQFWIDRVISMVDLLRSASNVPAVEERQSSTSSSSAGSVASSPSLTLDSLAITPAAVVPTPATPATPITPPQRVPVPTPVTPPQRVPVPMPVTPPQRRPVPGPGSPPISAPGSPPSVADNGGSSWSTVDLDICIEEISYWRETMAKIWQKAIDDPTEMSMADLSLQSAIRFFKRELERMQRFNKEWYERDSDSWNRATLDHMAESQPDGTGGALSRIATMFRVKGFAPIVKAAVHQSPLLDWLEEKSYNHPGTHVAWLLWEDSIELTKQHADNLKRVTIARINDALSEIRPLRDERKAERIFEGVGERTSAMIKYTVKQNCVPCFAVVYTWADYLRIMFNILVFEMSGRLIRAVTYSYELNALLKTWPPVEGASEAEQFINKFHDYIYAGFPRPTNLRAARRVLTQWLREANRPGKISTTQTPEENLSRLMDTSVVDYYGQSWTRIAVTEDKFAVRRNEFLRSGSDEWWQAIADRAKQKLQHPSLIRMTLRIEDHPESRNRIDLLGEIDGFFKKRDMEAAKRTLASMPYLREWFDGVVTP</sequence>
<comment type="caution">
    <text evidence="2">The sequence shown here is derived from an EMBL/GenBank/DDBJ whole genome shotgun (WGS) entry which is preliminary data.</text>
</comment>
<dbReference type="Proteomes" id="UP001305414">
    <property type="component" value="Unassembled WGS sequence"/>
</dbReference>
<proteinExistence type="predicted"/>
<dbReference type="EMBL" id="JAWHQM010000013">
    <property type="protein sequence ID" value="KAK5629918.1"/>
    <property type="molecule type" value="Genomic_DNA"/>
</dbReference>
<feature type="region of interest" description="Disordered" evidence="1">
    <location>
        <begin position="143"/>
        <end position="206"/>
    </location>
</feature>
<keyword evidence="3" id="KW-1185">Reference proteome</keyword>
<gene>
    <name evidence="2" type="ORF">RRF57_005633</name>
</gene>
<evidence type="ECO:0000313" key="3">
    <source>
        <dbReference type="Proteomes" id="UP001305414"/>
    </source>
</evidence>
<name>A0AAN7Z868_9PEZI</name>
<organism evidence="2 3">
    <name type="scientific">Xylaria bambusicola</name>
    <dbReference type="NCBI Taxonomy" id="326684"/>
    <lineage>
        <taxon>Eukaryota</taxon>
        <taxon>Fungi</taxon>
        <taxon>Dikarya</taxon>
        <taxon>Ascomycota</taxon>
        <taxon>Pezizomycotina</taxon>
        <taxon>Sordariomycetes</taxon>
        <taxon>Xylariomycetidae</taxon>
        <taxon>Xylariales</taxon>
        <taxon>Xylariaceae</taxon>
        <taxon>Xylaria</taxon>
    </lineage>
</organism>
<dbReference type="AlphaFoldDB" id="A0AAN7Z868"/>